<dbReference type="HOGENOM" id="CLU_022072_1_1_6"/>
<reference evidence="12 13" key="1">
    <citation type="submission" date="2006-02" db="EMBL/GenBank/DDBJ databases">
        <authorList>
            <person name="Pinhassi J."/>
            <person name="Pedros-Alio C."/>
            <person name="Ferriera S."/>
            <person name="Johnson J."/>
            <person name="Kravitz S."/>
            <person name="Halpern A."/>
            <person name="Remington K."/>
            <person name="Beeson K."/>
            <person name="Tran B."/>
            <person name="Rogers Y.-H."/>
            <person name="Friedman R."/>
            <person name="Venter J.C."/>
        </authorList>
    </citation>
    <scope>NUCLEOTIDE SEQUENCE [LARGE SCALE GENOMIC DNA]</scope>
    <source>
        <strain evidence="12 13">MED297</strain>
    </source>
</reference>
<dbReference type="InterPro" id="IPR017853">
    <property type="entry name" value="GH"/>
</dbReference>
<dbReference type="SUPFAM" id="SSF51445">
    <property type="entry name" value="(Trans)glycosidases"/>
    <property type="match status" value="1"/>
</dbReference>
<keyword evidence="13" id="KW-1185">Reference proteome</keyword>
<dbReference type="NCBIfam" id="TIGR00217">
    <property type="entry name" value="malQ"/>
    <property type="match status" value="1"/>
</dbReference>
<evidence type="ECO:0000256" key="1">
    <source>
        <dbReference type="ARBA" id="ARBA00000439"/>
    </source>
</evidence>
<evidence type="ECO:0000256" key="6">
    <source>
        <dbReference type="ARBA" id="ARBA00022679"/>
    </source>
</evidence>
<evidence type="ECO:0000256" key="9">
    <source>
        <dbReference type="ARBA" id="ARBA00031501"/>
    </source>
</evidence>
<dbReference type="Gene3D" id="3.20.20.80">
    <property type="entry name" value="Glycosidases"/>
    <property type="match status" value="1"/>
</dbReference>
<comment type="catalytic activity">
    <reaction evidence="1 10">
        <text>Transfers a segment of a (1-&gt;4)-alpha-D-glucan to a new position in an acceptor, which may be glucose or a (1-&gt;4)-alpha-D-glucan.</text>
        <dbReference type="EC" id="2.4.1.25"/>
    </reaction>
</comment>
<evidence type="ECO:0000313" key="13">
    <source>
        <dbReference type="Proteomes" id="UP000005953"/>
    </source>
</evidence>
<comment type="similarity">
    <text evidence="2 10">Belongs to the disproportionating enzyme family.</text>
</comment>
<evidence type="ECO:0000256" key="3">
    <source>
        <dbReference type="ARBA" id="ARBA00012560"/>
    </source>
</evidence>
<protein>
    <recommendedName>
        <fullName evidence="4 10">4-alpha-glucanotransferase</fullName>
        <ecNumber evidence="3 10">2.4.1.25</ecNumber>
    </recommendedName>
    <alternativeName>
        <fullName evidence="8 10">Amylomaltase</fullName>
    </alternativeName>
    <alternativeName>
        <fullName evidence="9 10">Disproportionating enzyme</fullName>
    </alternativeName>
</protein>
<dbReference type="PANTHER" id="PTHR32438">
    <property type="entry name" value="4-ALPHA-GLUCANOTRANSFERASE DPE1, CHLOROPLASTIC/AMYLOPLASTIC"/>
    <property type="match status" value="1"/>
</dbReference>
<keyword evidence="6 10" id="KW-0808">Transferase</keyword>
<evidence type="ECO:0000256" key="5">
    <source>
        <dbReference type="ARBA" id="ARBA00022676"/>
    </source>
</evidence>
<dbReference type="PANTHER" id="PTHR32438:SF5">
    <property type="entry name" value="4-ALPHA-GLUCANOTRANSFERASE DPE1, CHLOROPLASTIC_AMYLOPLASTIC"/>
    <property type="match status" value="1"/>
</dbReference>
<evidence type="ECO:0000256" key="10">
    <source>
        <dbReference type="RuleBase" id="RU361207"/>
    </source>
</evidence>
<evidence type="ECO:0000259" key="11">
    <source>
        <dbReference type="Pfam" id="PF21226"/>
    </source>
</evidence>
<comment type="caution">
    <text evidence="12">The sequence shown here is derived from an EMBL/GenBank/DDBJ whole genome shotgun (WGS) entry which is preliminary data.</text>
</comment>
<dbReference type="InterPro" id="IPR003385">
    <property type="entry name" value="Glyco_hydro_77"/>
</dbReference>
<evidence type="ECO:0000256" key="7">
    <source>
        <dbReference type="ARBA" id="ARBA00023277"/>
    </source>
</evidence>
<dbReference type="GO" id="GO:0004134">
    <property type="term" value="F:4-alpha-glucanotransferase activity"/>
    <property type="evidence" value="ECO:0007669"/>
    <property type="project" value="UniProtKB-EC"/>
</dbReference>
<proteinExistence type="inferred from homology"/>
<name>A4BGN0_9GAMM</name>
<dbReference type="EMBL" id="AAOE01000017">
    <property type="protein sequence ID" value="EAR08678.1"/>
    <property type="molecule type" value="Genomic_DNA"/>
</dbReference>
<evidence type="ECO:0000256" key="8">
    <source>
        <dbReference type="ARBA" id="ARBA00031423"/>
    </source>
</evidence>
<evidence type="ECO:0000256" key="4">
    <source>
        <dbReference type="ARBA" id="ARBA00020295"/>
    </source>
</evidence>
<sequence>MANYELSSKVAHLRKISRSFIDYLGREAEVPFENIELILRAMGYDLDNDDQLGHDAWALDTHQWHVLLEPITVLSPLRDYWGVNLYVTTEELWQAGTWVITTETGDKIEGQFNLDFLTQTGDYWMGETQHVRRILPLPKTLPLGYHQLTVTVGERQMSAPLICTPKTSYHNAPMTRGDKTWGTAIQLYTLRSERNWGMGDFSDLAQLIRDMSAQGADVIGLNPIHALYPISPEHCSPYSPSNRSFLNVLYTDVEAVPEFQESPALKRKVGSKTFAARVEQLRATDDVHYPGVSALKFECFEMLYSVFRKNHLNQGTERDQAFKAFIEEQGEPLYNQALFDALLAHFKAQDINAWGWPVWPEAYQDHKSEAVAQFASDNPDAIHYWMYLQFIADEQLQNIHQLCQELGMKIGLYRDLAVGADRGGAEVWGNRESFCLDAAVGAPPDALGPNGQNWGLPPLDPVKLKHEGYETFITLLRNNMRGCGALRIDHALGLLRLWWCPPGKSAAFGAYVYNDLFDMLGILNLESQRNECMVIAEDLGTVPEEVTRYFPEAELYSNKVFYFEIGEQGCTEPQDYAEKALAIVCNHDMPTVVAYWNKSDLDLRRQLNMFASDDDYFSECAAREKAKGLILEALKRHGRLPVGLSTNPDDLQEMTQGLCFAIHEHLAASRSQIIAVQLEDMMLINKPVNIPGTSDEYPNWRRKLNESSKTLFKREDIQAFCQSINRVRQSV</sequence>
<gene>
    <name evidence="12" type="ORF">MED297_14220</name>
</gene>
<accession>A4BGN0</accession>
<dbReference type="Proteomes" id="UP000005953">
    <property type="component" value="Unassembled WGS sequence"/>
</dbReference>
<keyword evidence="5 10" id="KW-0328">Glycosyltransferase</keyword>
<dbReference type="OrthoDB" id="9763489at2"/>
<feature type="domain" description="MalQ N-terminal beta-sandwich" evidence="11">
    <location>
        <begin position="87"/>
        <end position="165"/>
    </location>
</feature>
<organism evidence="12 13">
    <name type="scientific">Reinekea blandensis MED297</name>
    <dbReference type="NCBI Taxonomy" id="314283"/>
    <lineage>
        <taxon>Bacteria</taxon>
        <taxon>Pseudomonadati</taxon>
        <taxon>Pseudomonadota</taxon>
        <taxon>Gammaproteobacteria</taxon>
        <taxon>Oceanospirillales</taxon>
        <taxon>Saccharospirillaceae</taxon>
        <taxon>Reinekea</taxon>
    </lineage>
</organism>
<dbReference type="RefSeq" id="WP_008042819.1">
    <property type="nucleotide sequence ID" value="NZ_CH724149.1"/>
</dbReference>
<dbReference type="AlphaFoldDB" id="A4BGN0"/>
<dbReference type="GO" id="GO:0005975">
    <property type="term" value="P:carbohydrate metabolic process"/>
    <property type="evidence" value="ECO:0007669"/>
    <property type="project" value="InterPro"/>
</dbReference>
<keyword evidence="7 10" id="KW-0119">Carbohydrate metabolism</keyword>
<evidence type="ECO:0000256" key="2">
    <source>
        <dbReference type="ARBA" id="ARBA00005684"/>
    </source>
</evidence>
<dbReference type="Pfam" id="PF02446">
    <property type="entry name" value="Glyco_hydro_77"/>
    <property type="match status" value="1"/>
</dbReference>
<dbReference type="EC" id="2.4.1.25" evidence="3 10"/>
<dbReference type="Pfam" id="PF21226">
    <property type="entry name" value="MalQ_N"/>
    <property type="match status" value="1"/>
</dbReference>
<evidence type="ECO:0000313" key="12">
    <source>
        <dbReference type="EMBL" id="EAR08678.1"/>
    </source>
</evidence>
<dbReference type="InterPro" id="IPR048458">
    <property type="entry name" value="MalQ_N"/>
</dbReference>
<dbReference type="STRING" id="314283.MED297_14220"/>